<dbReference type="Pfam" id="PF01503">
    <property type="entry name" value="PRA-PH"/>
    <property type="match status" value="1"/>
</dbReference>
<dbReference type="RefSeq" id="WP_230741983.1">
    <property type="nucleotide sequence ID" value="NZ_PGCK01000007.1"/>
</dbReference>
<reference evidence="11 12" key="1">
    <citation type="submission" date="2017-11" db="EMBL/GenBank/DDBJ databases">
        <title>Isolation and Characterization of Family Methanocellaceae Species from Potential Methane Hydrate Area Offshore Southwestern Taiwan.</title>
        <authorList>
            <person name="Zhang W.-L."/>
            <person name="Chen W.-C."/>
            <person name="Lai M.-C."/>
            <person name="Chen S.-C."/>
        </authorList>
    </citation>
    <scope>NUCLEOTIDE SEQUENCE [LARGE SCALE GENOMIC DNA]</scope>
    <source>
        <strain evidence="11 12">CWC-04</strain>
    </source>
</reference>
<accession>A0AAP2RD54</accession>
<dbReference type="NCBIfam" id="TIGR03188">
    <property type="entry name" value="histidine_hisI"/>
    <property type="match status" value="1"/>
</dbReference>
<evidence type="ECO:0000256" key="6">
    <source>
        <dbReference type="ARBA" id="ARBA00022741"/>
    </source>
</evidence>
<dbReference type="GO" id="GO:0004636">
    <property type="term" value="F:phosphoribosyl-ATP diphosphatase activity"/>
    <property type="evidence" value="ECO:0007669"/>
    <property type="project" value="UniProtKB-UniRule"/>
</dbReference>
<dbReference type="CDD" id="cd11534">
    <property type="entry name" value="NTP-PPase_HisIE_like"/>
    <property type="match status" value="1"/>
</dbReference>
<keyword evidence="8 10" id="KW-0067">ATP-binding</keyword>
<dbReference type="Gene3D" id="1.10.287.1080">
    <property type="entry name" value="MazG-like"/>
    <property type="match status" value="1"/>
</dbReference>
<keyword evidence="12" id="KW-1185">Reference proteome</keyword>
<evidence type="ECO:0000256" key="2">
    <source>
        <dbReference type="ARBA" id="ARBA00004496"/>
    </source>
</evidence>
<evidence type="ECO:0000313" key="12">
    <source>
        <dbReference type="Proteomes" id="UP001320159"/>
    </source>
</evidence>
<comment type="pathway">
    <text evidence="3 10">Amino-acid biosynthesis; L-histidine biosynthesis; L-histidine from 5-phospho-alpha-D-ribose 1-diphosphate: step 2/9.</text>
</comment>
<dbReference type="HAMAP" id="MF_01020">
    <property type="entry name" value="HisE"/>
    <property type="match status" value="1"/>
</dbReference>
<gene>
    <name evidence="10" type="primary">hisE</name>
    <name evidence="11" type="ORF">CUJ83_08995</name>
</gene>
<evidence type="ECO:0000256" key="9">
    <source>
        <dbReference type="ARBA" id="ARBA00023102"/>
    </source>
</evidence>
<protein>
    <recommendedName>
        <fullName evidence="10">Phosphoribosyl-ATP pyrophosphatase</fullName>
        <shortName evidence="10">PRA-PH</shortName>
        <ecNumber evidence="10">3.6.1.31</ecNumber>
    </recommendedName>
</protein>
<comment type="caution">
    <text evidence="11">The sequence shown here is derived from an EMBL/GenBank/DDBJ whole genome shotgun (WGS) entry which is preliminary data.</text>
</comment>
<evidence type="ECO:0000256" key="4">
    <source>
        <dbReference type="ARBA" id="ARBA00022490"/>
    </source>
</evidence>
<evidence type="ECO:0000256" key="10">
    <source>
        <dbReference type="HAMAP-Rule" id="MF_01020"/>
    </source>
</evidence>
<evidence type="ECO:0000256" key="7">
    <source>
        <dbReference type="ARBA" id="ARBA00022801"/>
    </source>
</evidence>
<comment type="similarity">
    <text evidence="10">Belongs to the PRA-PH family.</text>
</comment>
<dbReference type="EMBL" id="PGCK01000007">
    <property type="protein sequence ID" value="MCD1295133.1"/>
    <property type="molecule type" value="Genomic_DNA"/>
</dbReference>
<evidence type="ECO:0000256" key="1">
    <source>
        <dbReference type="ARBA" id="ARBA00001460"/>
    </source>
</evidence>
<dbReference type="InterPro" id="IPR021130">
    <property type="entry name" value="PRib-ATP_PPHydrolase-like"/>
</dbReference>
<evidence type="ECO:0000313" key="11">
    <source>
        <dbReference type="EMBL" id="MCD1295133.1"/>
    </source>
</evidence>
<evidence type="ECO:0000256" key="8">
    <source>
        <dbReference type="ARBA" id="ARBA00022840"/>
    </source>
</evidence>
<keyword evidence="5 10" id="KW-0028">Amino-acid biosynthesis</keyword>
<dbReference type="InterPro" id="IPR008179">
    <property type="entry name" value="HisE"/>
</dbReference>
<dbReference type="GO" id="GO:0005524">
    <property type="term" value="F:ATP binding"/>
    <property type="evidence" value="ECO:0007669"/>
    <property type="project" value="UniProtKB-KW"/>
</dbReference>
<evidence type="ECO:0000256" key="5">
    <source>
        <dbReference type="ARBA" id="ARBA00022605"/>
    </source>
</evidence>
<evidence type="ECO:0000256" key="3">
    <source>
        <dbReference type="ARBA" id="ARBA00005204"/>
    </source>
</evidence>
<keyword evidence="9 10" id="KW-0368">Histidine biosynthesis</keyword>
<organism evidence="11 12">
    <name type="scientific">Methanooceanicella nereidis</name>
    <dbReference type="NCBI Taxonomy" id="2052831"/>
    <lineage>
        <taxon>Archaea</taxon>
        <taxon>Methanobacteriati</taxon>
        <taxon>Methanobacteriota</taxon>
        <taxon>Stenosarchaea group</taxon>
        <taxon>Methanomicrobia</taxon>
        <taxon>Methanocellales</taxon>
        <taxon>Methanocellaceae</taxon>
        <taxon>Methanooceanicella</taxon>
    </lineage>
</organism>
<name>A0AAP2RD54_9EURY</name>
<dbReference type="SUPFAM" id="SSF101386">
    <property type="entry name" value="all-alpha NTP pyrophosphatases"/>
    <property type="match status" value="1"/>
</dbReference>
<sequence length="95" mass="10885">MSDVLDEVYSVIYDRKVNPKEGSYVSSIYNHRKGLDKVLEKIGEEATEVIIAAKNGKEEEIVSECADLIFHTMILLASKDIPLAKIREEFERRKK</sequence>
<proteinExistence type="inferred from homology"/>
<dbReference type="AlphaFoldDB" id="A0AAP2RD54"/>
<dbReference type="PANTHER" id="PTHR42945">
    <property type="entry name" value="HISTIDINE BIOSYNTHESIS BIFUNCTIONAL PROTEIN"/>
    <property type="match status" value="1"/>
</dbReference>
<keyword evidence="6 10" id="KW-0547">Nucleotide-binding</keyword>
<keyword evidence="7 10" id="KW-0378">Hydrolase</keyword>
<dbReference type="NCBIfam" id="NF001611">
    <property type="entry name" value="PRK00400.1-3"/>
    <property type="match status" value="1"/>
</dbReference>
<dbReference type="GO" id="GO:0005737">
    <property type="term" value="C:cytoplasm"/>
    <property type="evidence" value="ECO:0007669"/>
    <property type="project" value="UniProtKB-SubCell"/>
</dbReference>
<keyword evidence="4 10" id="KW-0963">Cytoplasm</keyword>
<dbReference type="EC" id="3.6.1.31" evidence="10"/>
<comment type="catalytic activity">
    <reaction evidence="1 10">
        <text>1-(5-phospho-beta-D-ribosyl)-ATP + H2O = 1-(5-phospho-beta-D-ribosyl)-5'-AMP + diphosphate + H(+)</text>
        <dbReference type="Rhea" id="RHEA:22828"/>
        <dbReference type="ChEBI" id="CHEBI:15377"/>
        <dbReference type="ChEBI" id="CHEBI:15378"/>
        <dbReference type="ChEBI" id="CHEBI:33019"/>
        <dbReference type="ChEBI" id="CHEBI:59457"/>
        <dbReference type="ChEBI" id="CHEBI:73183"/>
        <dbReference type="EC" id="3.6.1.31"/>
    </reaction>
</comment>
<dbReference type="PANTHER" id="PTHR42945:SF9">
    <property type="entry name" value="HISTIDINE BIOSYNTHESIS BIFUNCTIONAL PROTEIN HISIE"/>
    <property type="match status" value="1"/>
</dbReference>
<comment type="subcellular location">
    <subcellularLocation>
        <location evidence="2 10">Cytoplasm</location>
    </subcellularLocation>
</comment>
<dbReference type="Proteomes" id="UP001320159">
    <property type="component" value="Unassembled WGS sequence"/>
</dbReference>
<dbReference type="GO" id="GO:0000105">
    <property type="term" value="P:L-histidine biosynthetic process"/>
    <property type="evidence" value="ECO:0007669"/>
    <property type="project" value="UniProtKB-UniRule"/>
</dbReference>